<reference evidence="7 8" key="1">
    <citation type="submission" date="2015-02" db="EMBL/GenBank/DDBJ databases">
        <title>Draft genome sequence of Lactobacillus collinoides CUPV2371 isolated from a natural cider, the first genome sequence of a strain of this species.</title>
        <authorList>
            <person name="Puertas A.I."/>
            <person name="Spano G."/>
            <person name="Capozzi V."/>
            <person name="Lamontanara A."/>
            <person name="Orru L."/>
            <person name="Duenas M.T."/>
        </authorList>
    </citation>
    <scope>NUCLEOTIDE SEQUENCE [LARGE SCALE GENOMIC DNA]</scope>
    <source>
        <strain evidence="7 8">237</strain>
    </source>
</reference>
<evidence type="ECO:0000256" key="4">
    <source>
        <dbReference type="PROSITE-ProRule" id="PRU01248"/>
    </source>
</evidence>
<name>A0A166GDX9_SECCO</name>
<dbReference type="InterPro" id="IPR002104">
    <property type="entry name" value="Integrase_catalytic"/>
</dbReference>
<dbReference type="InterPro" id="IPR050090">
    <property type="entry name" value="Tyrosine_recombinase_XerCD"/>
</dbReference>
<dbReference type="InterPro" id="IPR011010">
    <property type="entry name" value="DNA_brk_join_enz"/>
</dbReference>
<keyword evidence="8" id="KW-1185">Reference proteome</keyword>
<dbReference type="Gene3D" id="1.10.150.130">
    <property type="match status" value="1"/>
</dbReference>
<dbReference type="Pfam" id="PF00589">
    <property type="entry name" value="Phage_integrase"/>
    <property type="match status" value="1"/>
</dbReference>
<dbReference type="PROSITE" id="PS51898">
    <property type="entry name" value="TYR_RECOMBINASE"/>
    <property type="match status" value="1"/>
</dbReference>
<dbReference type="AlphaFoldDB" id="A0A166GDX9"/>
<dbReference type="RefSeq" id="WP_063285593.1">
    <property type="nucleotide sequence ID" value="NZ_JYDC01000063.1"/>
</dbReference>
<keyword evidence="3" id="KW-0233">DNA recombination</keyword>
<evidence type="ECO:0000313" key="7">
    <source>
        <dbReference type="EMBL" id="KZL38749.1"/>
    </source>
</evidence>
<dbReference type="PANTHER" id="PTHR30349">
    <property type="entry name" value="PHAGE INTEGRASE-RELATED"/>
    <property type="match status" value="1"/>
</dbReference>
<evidence type="ECO:0000259" key="5">
    <source>
        <dbReference type="PROSITE" id="PS51898"/>
    </source>
</evidence>
<dbReference type="PROSITE" id="PS51900">
    <property type="entry name" value="CB"/>
    <property type="match status" value="1"/>
</dbReference>
<comment type="caution">
    <text evidence="7">The sequence shown here is derived from an EMBL/GenBank/DDBJ whole genome shotgun (WGS) entry which is preliminary data.</text>
</comment>
<gene>
    <name evidence="7" type="ORF">TY91_11900</name>
</gene>
<protein>
    <submittedName>
        <fullName evidence="7">Integrase</fullName>
    </submittedName>
</protein>
<dbReference type="GO" id="GO:0003677">
    <property type="term" value="F:DNA binding"/>
    <property type="evidence" value="ECO:0007669"/>
    <property type="project" value="UniProtKB-UniRule"/>
</dbReference>
<dbReference type="Proteomes" id="UP000076480">
    <property type="component" value="Unassembled WGS sequence"/>
</dbReference>
<dbReference type="InterPro" id="IPR010998">
    <property type="entry name" value="Integrase_recombinase_N"/>
</dbReference>
<evidence type="ECO:0000256" key="2">
    <source>
        <dbReference type="ARBA" id="ARBA00023125"/>
    </source>
</evidence>
<dbReference type="InterPro" id="IPR044068">
    <property type="entry name" value="CB"/>
</dbReference>
<dbReference type="EMBL" id="JYDC01000063">
    <property type="protein sequence ID" value="KZL38749.1"/>
    <property type="molecule type" value="Genomic_DNA"/>
</dbReference>
<feature type="domain" description="Tyr recombinase" evidence="5">
    <location>
        <begin position="94"/>
        <end position="256"/>
    </location>
</feature>
<dbReference type="PATRIC" id="fig|33960.6.peg.3025"/>
<sequence>MTLKINEYLLDCRDNELATNTIKNYANTLKRLDTWLAGKPLTKESLIEYKLSLKESGHYKLTTLNQKITAINIYLNWDNKSTLILKQFRHQTTVHRESINQNEYHRLLKYSDGELRLLILTIGNTGLRISEVCALKKSDLEGRVISVENKGKTRSVAIPVFVKKQLKRFMLGKQDDAIIFCKTQSWYRKELKSLSEPARIKKSKIYPHSLRHYFAKQFIKNGGDSTELQQMLGHASIQTTTIYTHMDPNELSDKFREIHNV</sequence>
<keyword evidence="2 4" id="KW-0238">DNA-binding</keyword>
<evidence type="ECO:0000313" key="8">
    <source>
        <dbReference type="Proteomes" id="UP000076480"/>
    </source>
</evidence>
<proteinExistence type="inferred from homology"/>
<feature type="domain" description="Core-binding (CB)" evidence="6">
    <location>
        <begin position="1"/>
        <end position="79"/>
    </location>
</feature>
<dbReference type="OrthoDB" id="107900at2"/>
<dbReference type="SUPFAM" id="SSF56349">
    <property type="entry name" value="DNA breaking-rejoining enzymes"/>
    <property type="match status" value="1"/>
</dbReference>
<dbReference type="GO" id="GO:0015074">
    <property type="term" value="P:DNA integration"/>
    <property type="evidence" value="ECO:0007669"/>
    <property type="project" value="InterPro"/>
</dbReference>
<comment type="similarity">
    <text evidence="1">Belongs to the 'phage' integrase family.</text>
</comment>
<dbReference type="PANTHER" id="PTHR30349:SF41">
    <property type="entry name" value="INTEGRASE_RECOMBINASE PROTEIN MJ0367-RELATED"/>
    <property type="match status" value="1"/>
</dbReference>
<evidence type="ECO:0000256" key="3">
    <source>
        <dbReference type="ARBA" id="ARBA00023172"/>
    </source>
</evidence>
<organism evidence="7 8">
    <name type="scientific">Secundilactobacillus collinoides</name>
    <name type="common">Lactobacillus collinoides</name>
    <dbReference type="NCBI Taxonomy" id="33960"/>
    <lineage>
        <taxon>Bacteria</taxon>
        <taxon>Bacillati</taxon>
        <taxon>Bacillota</taxon>
        <taxon>Bacilli</taxon>
        <taxon>Lactobacillales</taxon>
        <taxon>Lactobacillaceae</taxon>
        <taxon>Secundilactobacillus</taxon>
    </lineage>
</organism>
<accession>A0A166GDX9</accession>
<dbReference type="Gene3D" id="1.10.443.10">
    <property type="entry name" value="Intergrase catalytic core"/>
    <property type="match status" value="1"/>
</dbReference>
<evidence type="ECO:0000259" key="6">
    <source>
        <dbReference type="PROSITE" id="PS51900"/>
    </source>
</evidence>
<evidence type="ECO:0000256" key="1">
    <source>
        <dbReference type="ARBA" id="ARBA00008857"/>
    </source>
</evidence>
<dbReference type="GO" id="GO:0006310">
    <property type="term" value="P:DNA recombination"/>
    <property type="evidence" value="ECO:0007669"/>
    <property type="project" value="UniProtKB-KW"/>
</dbReference>
<dbReference type="CDD" id="cd00397">
    <property type="entry name" value="DNA_BRE_C"/>
    <property type="match status" value="1"/>
</dbReference>
<dbReference type="InterPro" id="IPR013762">
    <property type="entry name" value="Integrase-like_cat_sf"/>
</dbReference>